<dbReference type="PROSITE" id="PS51904">
    <property type="entry name" value="GLYCOSYL_HYDROL_F25_2"/>
    <property type="match status" value="1"/>
</dbReference>
<dbReference type="PANTHER" id="PTHR34135">
    <property type="entry name" value="LYSOZYME"/>
    <property type="match status" value="1"/>
</dbReference>
<accession>A0A0M9GDD8</accession>
<dbReference type="Pfam" id="PF01183">
    <property type="entry name" value="Glyco_hydro_25"/>
    <property type="match status" value="1"/>
</dbReference>
<keyword evidence="2" id="KW-0378">Hydrolase</keyword>
<evidence type="ECO:0000313" key="4">
    <source>
        <dbReference type="EMBL" id="KPA88183.1"/>
    </source>
</evidence>
<name>A0A0M9GDD8_9PSED</name>
<comment type="caution">
    <text evidence="4">The sequence shown here is derived from an EMBL/GenBank/DDBJ whole genome shotgun (WGS) entry which is preliminary data.</text>
</comment>
<dbReference type="InterPro" id="IPR018077">
    <property type="entry name" value="Glyco_hydro_fam25_subgr"/>
</dbReference>
<dbReference type="InterPro" id="IPR017853">
    <property type="entry name" value="GH"/>
</dbReference>
<dbReference type="OrthoDB" id="9798192at2"/>
<dbReference type="SMART" id="SM00641">
    <property type="entry name" value="Glyco_25"/>
    <property type="match status" value="1"/>
</dbReference>
<reference evidence="4 5" key="1">
    <citation type="journal article" date="2015" name="PLoS ONE">
        <title>Rice-Infecting Pseudomonas Genomes Are Highly Accessorized and Harbor Multiple Putative Virulence Mechanisms to Cause Sheath Brown Rot.</title>
        <authorList>
            <person name="Quibod I.L."/>
            <person name="Grande G."/>
            <person name="Oreiro E.G."/>
            <person name="Borja F.N."/>
            <person name="Dossa G.S."/>
            <person name="Mauleon R."/>
            <person name="Cruz C.V."/>
            <person name="Oliva R."/>
        </authorList>
    </citation>
    <scope>NUCLEOTIDE SEQUENCE [LARGE SCALE GENOMIC DNA]</scope>
    <source>
        <strain evidence="4 5">IRRI 6609</strain>
    </source>
</reference>
<dbReference type="Proteomes" id="UP000037931">
    <property type="component" value="Unassembled WGS sequence"/>
</dbReference>
<dbReference type="RefSeq" id="WP_054064285.1">
    <property type="nucleotide sequence ID" value="NZ_JSYZ01000023.1"/>
</dbReference>
<dbReference type="AlphaFoldDB" id="A0A0M9GDD8"/>
<dbReference type="SUPFAM" id="SSF51445">
    <property type="entry name" value="(Trans)glycosidases"/>
    <property type="match status" value="1"/>
</dbReference>
<protein>
    <submittedName>
        <fullName evidence="4">Lysozyme M1 (1,4-beta-N-acetylmuramidase)</fullName>
    </submittedName>
</protein>
<keyword evidence="5" id="KW-1185">Reference proteome</keyword>
<comment type="similarity">
    <text evidence="1">Belongs to the glycosyl hydrolase 25 family.</text>
</comment>
<evidence type="ECO:0000256" key="1">
    <source>
        <dbReference type="ARBA" id="ARBA00010646"/>
    </source>
</evidence>
<proteinExistence type="inferred from homology"/>
<evidence type="ECO:0000313" key="5">
    <source>
        <dbReference type="Proteomes" id="UP000037931"/>
    </source>
</evidence>
<organism evidence="4 5">
    <name type="scientific">Pseudomonas asplenii</name>
    <dbReference type="NCBI Taxonomy" id="53407"/>
    <lineage>
        <taxon>Bacteria</taxon>
        <taxon>Pseudomonadati</taxon>
        <taxon>Pseudomonadota</taxon>
        <taxon>Gammaproteobacteria</taxon>
        <taxon>Pseudomonadales</taxon>
        <taxon>Pseudomonadaceae</taxon>
        <taxon>Pseudomonas</taxon>
    </lineage>
</organism>
<dbReference type="GO" id="GO:0016998">
    <property type="term" value="P:cell wall macromolecule catabolic process"/>
    <property type="evidence" value="ECO:0007669"/>
    <property type="project" value="InterPro"/>
</dbReference>
<dbReference type="STRING" id="50340.PF66_05415"/>
<evidence type="ECO:0000256" key="3">
    <source>
        <dbReference type="ARBA" id="ARBA00023295"/>
    </source>
</evidence>
<keyword evidence="3" id="KW-0326">Glycosidase</keyword>
<dbReference type="GO" id="GO:0003796">
    <property type="term" value="F:lysozyme activity"/>
    <property type="evidence" value="ECO:0007669"/>
    <property type="project" value="InterPro"/>
</dbReference>
<dbReference type="PATRIC" id="fig|50340.43.peg.3126"/>
<dbReference type="InterPro" id="IPR002053">
    <property type="entry name" value="Glyco_hydro_25"/>
</dbReference>
<dbReference type="EMBL" id="JSYZ01000023">
    <property type="protein sequence ID" value="KPA88183.1"/>
    <property type="molecule type" value="Genomic_DNA"/>
</dbReference>
<dbReference type="Gene3D" id="3.20.20.80">
    <property type="entry name" value="Glycosidases"/>
    <property type="match status" value="1"/>
</dbReference>
<dbReference type="PANTHER" id="PTHR34135:SF2">
    <property type="entry name" value="LYSOZYME"/>
    <property type="match status" value="1"/>
</dbReference>
<dbReference type="GO" id="GO:0016052">
    <property type="term" value="P:carbohydrate catabolic process"/>
    <property type="evidence" value="ECO:0007669"/>
    <property type="project" value="TreeGrafter"/>
</dbReference>
<dbReference type="CDD" id="cd00599">
    <property type="entry name" value="GH25_muramidase"/>
    <property type="match status" value="1"/>
</dbReference>
<evidence type="ECO:0000256" key="2">
    <source>
        <dbReference type="ARBA" id="ARBA00022801"/>
    </source>
</evidence>
<sequence length="212" mass="23917">MSCREPGSNAYARGIDVSRWQGEIDWARVAAAGVTHGIAKMSEGATYADPRFVENFRGMRANGLQAGAYHYFRALNCTPGEQLANIRDRLAAVDFEVGRDLFAIDVEARYNEQATPEQMADGLFQLVTLVRELHGGAHPVIYTAAGFWDRQVAWQSYDFSECPLWVAHWQVDEPVLPQSWRCRGLGWRWWQHSSKGLVDGIQGEVDLDWVTV</sequence>
<dbReference type="GO" id="GO:0009253">
    <property type="term" value="P:peptidoglycan catabolic process"/>
    <property type="evidence" value="ECO:0007669"/>
    <property type="project" value="InterPro"/>
</dbReference>
<gene>
    <name evidence="4" type="ORF">PF66_05415</name>
</gene>